<dbReference type="GO" id="GO:0016787">
    <property type="term" value="F:hydrolase activity"/>
    <property type="evidence" value="ECO:0007669"/>
    <property type="project" value="UniProtKB-KW"/>
</dbReference>
<evidence type="ECO:0000256" key="1">
    <source>
        <dbReference type="ARBA" id="ARBA00001946"/>
    </source>
</evidence>
<evidence type="ECO:0000313" key="6">
    <source>
        <dbReference type="Proteomes" id="UP000287756"/>
    </source>
</evidence>
<dbReference type="CDD" id="cd04677">
    <property type="entry name" value="NUDIX_Hydrolase"/>
    <property type="match status" value="1"/>
</dbReference>
<dbReference type="SUPFAM" id="SSF55811">
    <property type="entry name" value="Nudix"/>
    <property type="match status" value="1"/>
</dbReference>
<dbReference type="OrthoDB" id="9787476at2"/>
<feature type="domain" description="Nudix hydrolase" evidence="4">
    <location>
        <begin position="15"/>
        <end position="147"/>
    </location>
</feature>
<evidence type="ECO:0000259" key="4">
    <source>
        <dbReference type="PROSITE" id="PS51462"/>
    </source>
</evidence>
<dbReference type="InterPro" id="IPR015797">
    <property type="entry name" value="NUDIX_hydrolase-like_dom_sf"/>
</dbReference>
<organism evidence="5 6">
    <name type="scientific">Halobacillus litoralis</name>
    <dbReference type="NCBI Taxonomy" id="45668"/>
    <lineage>
        <taxon>Bacteria</taxon>
        <taxon>Bacillati</taxon>
        <taxon>Bacillota</taxon>
        <taxon>Bacilli</taxon>
        <taxon>Bacillales</taxon>
        <taxon>Bacillaceae</taxon>
        <taxon>Halobacillus</taxon>
    </lineage>
</organism>
<dbReference type="Pfam" id="PF00293">
    <property type="entry name" value="NUDIX"/>
    <property type="match status" value="1"/>
</dbReference>
<dbReference type="InterPro" id="IPR020476">
    <property type="entry name" value="Nudix_hydrolase"/>
</dbReference>
<dbReference type="Gene3D" id="3.90.79.10">
    <property type="entry name" value="Nucleoside Triphosphate Pyrophosphohydrolase"/>
    <property type="match status" value="1"/>
</dbReference>
<dbReference type="PROSITE" id="PS00893">
    <property type="entry name" value="NUDIX_BOX"/>
    <property type="match status" value="1"/>
</dbReference>
<keyword evidence="2 3" id="KW-0378">Hydrolase</keyword>
<dbReference type="PRINTS" id="PR00502">
    <property type="entry name" value="NUDIXFAMILY"/>
</dbReference>
<dbReference type="KEGG" id="hli:HLI_20120"/>
<comment type="similarity">
    <text evidence="3">Belongs to the Nudix hydrolase family.</text>
</comment>
<evidence type="ECO:0000256" key="3">
    <source>
        <dbReference type="RuleBase" id="RU003476"/>
    </source>
</evidence>
<dbReference type="InterPro" id="IPR000086">
    <property type="entry name" value="NUDIX_hydrolase_dom"/>
</dbReference>
<proteinExistence type="inferred from homology"/>
<dbReference type="AlphaFoldDB" id="A0A410MI08"/>
<sequence>MDYVSELRRLVGHRPLILPGAVVIIVNENGEILLQHRTDGGWGLPGGLMELGESLEQTARREVSEETGLRIGSLQLLDIFSGEDYHLKVDNGDELYSVTAVYMTKEIDGELSPDPKESIGLSFFPADRLPSNLKKEYQDYIAPYLDLQRSEQ</sequence>
<dbReference type="InterPro" id="IPR020084">
    <property type="entry name" value="NUDIX_hydrolase_CS"/>
</dbReference>
<reference evidence="5 6" key="1">
    <citation type="submission" date="2018-01" db="EMBL/GenBank/DDBJ databases">
        <title>The whole genome sequencing and assembly of Halobacillus litoralis ERB031 strain.</title>
        <authorList>
            <person name="Lee S.-J."/>
            <person name="Park M.-K."/>
            <person name="Kim J.-Y."/>
            <person name="Lee Y.-J."/>
            <person name="Yi H."/>
            <person name="Bahn Y.-S."/>
            <person name="Kim J.F."/>
            <person name="Lee D.-W."/>
        </authorList>
    </citation>
    <scope>NUCLEOTIDE SEQUENCE [LARGE SCALE GENOMIC DNA]</scope>
    <source>
        <strain evidence="5 6">ERB 031</strain>
    </source>
</reference>
<name>A0A410MI08_9BACI</name>
<accession>A0A410MI08</accession>
<gene>
    <name evidence="5" type="ORF">HLI_20120</name>
</gene>
<dbReference type="EMBL" id="CP026118">
    <property type="protein sequence ID" value="QAS54359.1"/>
    <property type="molecule type" value="Genomic_DNA"/>
</dbReference>
<dbReference type="RefSeq" id="WP_128526625.1">
    <property type="nucleotide sequence ID" value="NZ_CP026118.1"/>
</dbReference>
<comment type="cofactor">
    <cofactor evidence="1">
        <name>Mg(2+)</name>
        <dbReference type="ChEBI" id="CHEBI:18420"/>
    </cofactor>
</comment>
<dbReference type="PROSITE" id="PS51462">
    <property type="entry name" value="NUDIX"/>
    <property type="match status" value="1"/>
</dbReference>
<dbReference type="PANTHER" id="PTHR43046">
    <property type="entry name" value="GDP-MANNOSE MANNOSYL HYDROLASE"/>
    <property type="match status" value="1"/>
</dbReference>
<evidence type="ECO:0000256" key="2">
    <source>
        <dbReference type="ARBA" id="ARBA00022801"/>
    </source>
</evidence>
<protein>
    <submittedName>
        <fullName evidence="5">DNA mismatch repair protein MutT</fullName>
    </submittedName>
</protein>
<dbReference type="Proteomes" id="UP000287756">
    <property type="component" value="Chromosome"/>
</dbReference>
<dbReference type="PANTHER" id="PTHR43046:SF2">
    <property type="entry name" value="8-OXO-DGTP DIPHOSPHATASE-RELATED"/>
    <property type="match status" value="1"/>
</dbReference>
<evidence type="ECO:0000313" key="5">
    <source>
        <dbReference type="EMBL" id="QAS54359.1"/>
    </source>
</evidence>